<dbReference type="EMBL" id="CP110636">
    <property type="protein sequence ID" value="UZJ33066.1"/>
    <property type="molecule type" value="Genomic_DNA"/>
</dbReference>
<evidence type="ECO:0000256" key="2">
    <source>
        <dbReference type="ARBA" id="ARBA00022692"/>
    </source>
</evidence>
<comment type="subcellular location">
    <subcellularLocation>
        <location evidence="1">Membrane</location>
        <topology evidence="1">Multi-pass membrane protein</topology>
    </subcellularLocation>
</comment>
<feature type="transmembrane region" description="Helical" evidence="5">
    <location>
        <begin position="70"/>
        <end position="89"/>
    </location>
</feature>
<keyword evidence="2 5" id="KW-0812">Transmembrane</keyword>
<feature type="transmembrane region" description="Helical" evidence="5">
    <location>
        <begin position="96"/>
        <end position="117"/>
    </location>
</feature>
<dbReference type="Pfam" id="PF13564">
    <property type="entry name" value="DoxX_2"/>
    <property type="match status" value="1"/>
</dbReference>
<keyword evidence="7" id="KW-1185">Reference proteome</keyword>
<evidence type="ECO:0000313" key="6">
    <source>
        <dbReference type="EMBL" id="UZJ33066.1"/>
    </source>
</evidence>
<reference evidence="6" key="1">
    <citation type="submission" date="2022-11" db="EMBL/GenBank/DDBJ databases">
        <title>Identification and genomic analyses of a novel endophytic actinobacterium Streptomyces endophytica sp. nov. with potential for biocontrol of Yam anthracnose.</title>
        <authorList>
            <person name="Huang X."/>
        </authorList>
    </citation>
    <scope>NUCLEOTIDE SEQUENCE</scope>
    <source>
        <strain evidence="6">HNM0140</strain>
    </source>
</reference>
<evidence type="ECO:0000256" key="4">
    <source>
        <dbReference type="ARBA" id="ARBA00023136"/>
    </source>
</evidence>
<evidence type="ECO:0000256" key="3">
    <source>
        <dbReference type="ARBA" id="ARBA00022989"/>
    </source>
</evidence>
<evidence type="ECO:0000313" key="7">
    <source>
        <dbReference type="Proteomes" id="UP001164959"/>
    </source>
</evidence>
<sequence>MVINPWWLFAGLAAVQLGDAALCVGPVGFIRACLDDVGFPRRYWGWLPVMKTASAAGLIVGIWFLPLAVLTTASLVVYFLVAISLHLRAKDYGRNLFLNATGMLVLCTSALFVALHAG</sequence>
<keyword evidence="4 5" id="KW-0472">Membrane</keyword>
<proteinExistence type="predicted"/>
<name>A0ABY6PGX8_9ACTN</name>
<dbReference type="RefSeq" id="WP_265364271.1">
    <property type="nucleotide sequence ID" value="NZ_CP110636.1"/>
</dbReference>
<evidence type="ECO:0000256" key="5">
    <source>
        <dbReference type="SAM" id="Phobius"/>
    </source>
</evidence>
<feature type="transmembrane region" description="Helical" evidence="5">
    <location>
        <begin position="6"/>
        <end position="31"/>
    </location>
</feature>
<evidence type="ECO:0000256" key="1">
    <source>
        <dbReference type="ARBA" id="ARBA00004141"/>
    </source>
</evidence>
<protein>
    <submittedName>
        <fullName evidence="6">DoxX family protein</fullName>
    </submittedName>
</protein>
<organism evidence="6 7">
    <name type="scientific">Streptomyces endophytica</name>
    <dbReference type="NCBI Taxonomy" id="2991496"/>
    <lineage>
        <taxon>Bacteria</taxon>
        <taxon>Bacillati</taxon>
        <taxon>Actinomycetota</taxon>
        <taxon>Actinomycetes</taxon>
        <taxon>Kitasatosporales</taxon>
        <taxon>Streptomycetaceae</taxon>
        <taxon>Streptomyces</taxon>
    </lineage>
</organism>
<dbReference type="InterPro" id="IPR032808">
    <property type="entry name" value="DoxX"/>
</dbReference>
<accession>A0ABY6PGX8</accession>
<dbReference type="Proteomes" id="UP001164959">
    <property type="component" value="Chromosome"/>
</dbReference>
<keyword evidence="3 5" id="KW-1133">Transmembrane helix</keyword>
<gene>
    <name evidence="6" type="ORF">OJ254_25740</name>
</gene>